<evidence type="ECO:0000313" key="1">
    <source>
        <dbReference type="EMBL" id="KAF2265787.1"/>
    </source>
</evidence>
<name>A0A9P4KDE6_9PLEO</name>
<evidence type="ECO:0008006" key="3">
    <source>
        <dbReference type="Google" id="ProtNLM"/>
    </source>
</evidence>
<dbReference type="AlphaFoldDB" id="A0A9P4KDE6"/>
<dbReference type="OrthoDB" id="3766406at2759"/>
<dbReference type="InterPro" id="IPR036047">
    <property type="entry name" value="F-box-like_dom_sf"/>
</dbReference>
<accession>A0A9P4KDE6</accession>
<gene>
    <name evidence="1" type="ORF">CC78DRAFT_567359</name>
</gene>
<dbReference type="EMBL" id="ML986603">
    <property type="protein sequence ID" value="KAF2265787.1"/>
    <property type="molecule type" value="Genomic_DNA"/>
</dbReference>
<comment type="caution">
    <text evidence="1">The sequence shown here is derived from an EMBL/GenBank/DDBJ whole genome shotgun (WGS) entry which is preliminary data.</text>
</comment>
<organism evidence="1 2">
    <name type="scientific">Lojkania enalia</name>
    <dbReference type="NCBI Taxonomy" id="147567"/>
    <lineage>
        <taxon>Eukaryota</taxon>
        <taxon>Fungi</taxon>
        <taxon>Dikarya</taxon>
        <taxon>Ascomycota</taxon>
        <taxon>Pezizomycotina</taxon>
        <taxon>Dothideomycetes</taxon>
        <taxon>Pleosporomycetidae</taxon>
        <taxon>Pleosporales</taxon>
        <taxon>Pleosporales incertae sedis</taxon>
        <taxon>Lojkania</taxon>
    </lineage>
</organism>
<dbReference type="Proteomes" id="UP000800093">
    <property type="component" value="Unassembled WGS sequence"/>
</dbReference>
<proteinExistence type="predicted"/>
<keyword evidence="2" id="KW-1185">Reference proteome</keyword>
<sequence length="461" mass="52503">MVRLWSPRTGQRDARLTLSSTASKVPPAKTDSKVTVSLTRTSIHPPVQHAPILSLPLELVQHITTFLDPFSVASFCLSTRYIYYAVGTRHLSAFLSTGYTKFSKRKNFEVLERAFPSHWYCAWCDKFHLHDREGGPKNFDKEEGRDCAEFNSYMHAGKELVVCYHHVRLALNRYKWGPDYGIPLEDFNYHADLTTKIFTRKTPATLDVEARIMSGHLILHATFIVAIDRKGGDLPKINEKGHFVIPQIVFGHKDSRDGHMGLKYHIWKALDQGYIPKTQGCSTCATDYLVTPTHISDHKHYTHSTPKIEIRIETWRDLGDGRNPFQASWRAHGEIGNSEPGNGRDMIRLTSLRAGQIREAFEKGLELQWVPGSSEFTALAGSCVEARPRSWDEALKRNWTRDIVSARTTTSSKSELTEVPRGRERNWYEDEMHRLELERLGKESSGVLVARRQVGHGYFGG</sequence>
<protein>
    <recommendedName>
        <fullName evidence="3">F-box domain-containing protein</fullName>
    </recommendedName>
</protein>
<reference evidence="2" key="1">
    <citation type="journal article" date="2020" name="Stud. Mycol.">
        <title>101 Dothideomycetes genomes: A test case for predicting lifestyles and emergence of pathogens.</title>
        <authorList>
            <person name="Haridas S."/>
            <person name="Albert R."/>
            <person name="Binder M."/>
            <person name="Bloem J."/>
            <person name="LaButti K."/>
            <person name="Salamov A."/>
            <person name="Andreopoulos B."/>
            <person name="Baker S."/>
            <person name="Barry K."/>
            <person name="Bills G."/>
            <person name="Bluhm B."/>
            <person name="Cannon C."/>
            <person name="Castanera R."/>
            <person name="Culley D."/>
            <person name="Daum C."/>
            <person name="Ezra D."/>
            <person name="Gonzalez J."/>
            <person name="Henrissat B."/>
            <person name="Kuo A."/>
            <person name="Liang C."/>
            <person name="Lipzen A."/>
            <person name="Lutzoni F."/>
            <person name="Magnuson J."/>
            <person name="Mondo S."/>
            <person name="Nolan M."/>
            <person name="Ohm R."/>
            <person name="Pangilinan J."/>
            <person name="Park H.-J."/>
            <person name="Ramirez L."/>
            <person name="Alfaro M."/>
            <person name="Sun H."/>
            <person name="Tritt A."/>
            <person name="Yoshinaga Y."/>
            <person name="Zwiers L.-H."/>
            <person name="Turgeon B."/>
            <person name="Goodwin S."/>
            <person name="Spatafora J."/>
            <person name="Crous P."/>
            <person name="Grigoriev I."/>
        </authorList>
    </citation>
    <scope>NUCLEOTIDE SEQUENCE [LARGE SCALE GENOMIC DNA]</scope>
    <source>
        <strain evidence="2">CBS 304.66</strain>
    </source>
</reference>
<evidence type="ECO:0000313" key="2">
    <source>
        <dbReference type="Proteomes" id="UP000800093"/>
    </source>
</evidence>
<dbReference type="SUPFAM" id="SSF81383">
    <property type="entry name" value="F-box domain"/>
    <property type="match status" value="1"/>
</dbReference>